<dbReference type="EMBL" id="FQZL01000009">
    <property type="protein sequence ID" value="SHI99600.1"/>
    <property type="molecule type" value="Genomic_DNA"/>
</dbReference>
<dbReference type="AlphaFoldDB" id="A0A1M6FPK2"/>
<dbReference type="EC" id="2.4.2.22" evidence="5 6"/>
<dbReference type="SUPFAM" id="SSF53271">
    <property type="entry name" value="PRTase-like"/>
    <property type="match status" value="1"/>
</dbReference>
<dbReference type="NCBIfam" id="TIGR01744">
    <property type="entry name" value="XPRTase"/>
    <property type="match status" value="1"/>
</dbReference>
<proteinExistence type="inferred from homology"/>
<feature type="binding site" evidence="5">
    <location>
        <begin position="128"/>
        <end position="132"/>
    </location>
    <ligand>
        <name>5-phospho-alpha-D-ribose 1-diphosphate</name>
        <dbReference type="ChEBI" id="CHEBI:58017"/>
    </ligand>
</feature>
<dbReference type="Gene3D" id="3.40.50.2020">
    <property type="match status" value="1"/>
</dbReference>
<dbReference type="RefSeq" id="WP_073048959.1">
    <property type="nucleotide sequence ID" value="NZ_FQZL01000009.1"/>
</dbReference>
<keyword evidence="10" id="KW-1185">Reference proteome</keyword>
<comment type="pathway">
    <text evidence="5">Purine metabolism; XMP biosynthesis via salvage pathway; XMP from xanthine: step 1/1.</text>
</comment>
<feature type="transmembrane region" description="Helical" evidence="7">
    <location>
        <begin position="54"/>
        <end position="78"/>
    </location>
</feature>
<keyword evidence="4 5" id="KW-0660">Purine salvage</keyword>
<accession>A0A1M6FPK2</accession>
<dbReference type="PANTHER" id="PTHR43864">
    <property type="entry name" value="HYPOXANTHINE/GUANINE PHOSPHORIBOSYLTRANSFERASE"/>
    <property type="match status" value="1"/>
</dbReference>
<protein>
    <recommendedName>
        <fullName evidence="5 6">Xanthine phosphoribosyltransferase</fullName>
        <shortName evidence="5">XPRTase</shortName>
        <ecNumber evidence="5 6">2.4.2.22</ecNumber>
    </recommendedName>
</protein>
<dbReference type="GO" id="GO:0046110">
    <property type="term" value="P:xanthine metabolic process"/>
    <property type="evidence" value="ECO:0007669"/>
    <property type="project" value="UniProtKB-UniRule"/>
</dbReference>
<evidence type="ECO:0000313" key="9">
    <source>
        <dbReference type="EMBL" id="SHI99600.1"/>
    </source>
</evidence>
<dbReference type="NCBIfam" id="NF006671">
    <property type="entry name" value="PRK09219.1"/>
    <property type="match status" value="1"/>
</dbReference>
<dbReference type="CDD" id="cd06223">
    <property type="entry name" value="PRTases_typeI"/>
    <property type="match status" value="1"/>
</dbReference>
<feature type="binding site" evidence="5">
    <location>
        <position position="156"/>
    </location>
    <ligand>
        <name>xanthine</name>
        <dbReference type="ChEBI" id="CHEBI:17712"/>
    </ligand>
</feature>
<keyword evidence="2 5" id="KW-0328">Glycosyltransferase</keyword>
<keyword evidence="7" id="KW-1133">Transmembrane helix</keyword>
<comment type="catalytic activity">
    <reaction evidence="5">
        <text>XMP + diphosphate = xanthine + 5-phospho-alpha-D-ribose 1-diphosphate</text>
        <dbReference type="Rhea" id="RHEA:10800"/>
        <dbReference type="ChEBI" id="CHEBI:17712"/>
        <dbReference type="ChEBI" id="CHEBI:33019"/>
        <dbReference type="ChEBI" id="CHEBI:57464"/>
        <dbReference type="ChEBI" id="CHEBI:58017"/>
        <dbReference type="EC" id="2.4.2.22"/>
    </reaction>
</comment>
<feature type="domain" description="Phosphoribosyltransferase" evidence="8">
    <location>
        <begin position="37"/>
        <end position="157"/>
    </location>
</feature>
<keyword evidence="7" id="KW-0812">Transmembrane</keyword>
<comment type="function">
    <text evidence="5">Converts the preformed base xanthine, a product of nucleic acid breakdown, to xanthosine 5'-monophosphate (XMP), so it can be reused for RNA or DNA synthesis.</text>
</comment>
<dbReference type="GO" id="GO:0032265">
    <property type="term" value="P:XMP salvage"/>
    <property type="evidence" value="ECO:0007669"/>
    <property type="project" value="UniProtKB-UniRule"/>
</dbReference>
<dbReference type="UniPathway" id="UPA00602">
    <property type="reaction ID" value="UER00658"/>
</dbReference>
<name>A0A1M6FPK2_9FIRM</name>
<comment type="subcellular location">
    <subcellularLocation>
        <location evidence="5">Cytoplasm</location>
    </subcellularLocation>
</comment>
<keyword evidence="7" id="KW-0472">Membrane</keyword>
<comment type="similarity">
    <text evidence="5">Belongs to the purine/pyrimidine phosphoribosyltransferase family. Xpt subfamily.</text>
</comment>
<feature type="binding site" evidence="5">
    <location>
        <position position="27"/>
    </location>
    <ligand>
        <name>xanthine</name>
        <dbReference type="ChEBI" id="CHEBI:17712"/>
    </ligand>
</feature>
<dbReference type="GO" id="GO:0006166">
    <property type="term" value="P:purine ribonucleoside salvage"/>
    <property type="evidence" value="ECO:0007669"/>
    <property type="project" value="UniProtKB-KW"/>
</dbReference>
<evidence type="ECO:0000313" key="10">
    <source>
        <dbReference type="Proteomes" id="UP000184052"/>
    </source>
</evidence>
<dbReference type="PANTHER" id="PTHR43864:SF1">
    <property type="entry name" value="XANTHINE PHOSPHORIBOSYLTRANSFERASE"/>
    <property type="match status" value="1"/>
</dbReference>
<evidence type="ECO:0000256" key="4">
    <source>
        <dbReference type="ARBA" id="ARBA00022726"/>
    </source>
</evidence>
<evidence type="ECO:0000256" key="2">
    <source>
        <dbReference type="ARBA" id="ARBA00022676"/>
    </source>
</evidence>
<dbReference type="InterPro" id="IPR010079">
    <property type="entry name" value="Xanthine_PRibTrfase"/>
</dbReference>
<dbReference type="InterPro" id="IPR029057">
    <property type="entry name" value="PRTase-like"/>
</dbReference>
<comment type="caution">
    <text evidence="5">Lacks conserved residue(s) required for the propagation of feature annotation.</text>
</comment>
<evidence type="ECO:0000256" key="6">
    <source>
        <dbReference type="NCBIfam" id="TIGR01744"/>
    </source>
</evidence>
<dbReference type="Proteomes" id="UP000184052">
    <property type="component" value="Unassembled WGS sequence"/>
</dbReference>
<sequence length="190" mass="21069">MDLLKKRILEDGKAIGENIIKVDEFLNHQVDPVLMDEIGKEFKRLFKDSNITKILTIEASGIAIGAFVALHFGVPLVFAKKTKSLNIDEDVYSTSVYSFTKKTDYDVKVSRKYLSDEDNILIVDDFLANGRAALGLVDIVCQAGAKVKGIGIVIEKGFQEGGRILREKGYRVESLAVIDHMGNGEIEFKS</sequence>
<evidence type="ECO:0000256" key="3">
    <source>
        <dbReference type="ARBA" id="ARBA00022679"/>
    </source>
</evidence>
<dbReference type="HAMAP" id="MF_01184">
    <property type="entry name" value="XPRTase"/>
    <property type="match status" value="1"/>
</dbReference>
<organism evidence="9 10">
    <name type="scientific">Dethiosulfatibacter aminovorans DSM 17477</name>
    <dbReference type="NCBI Taxonomy" id="1121476"/>
    <lineage>
        <taxon>Bacteria</taxon>
        <taxon>Bacillati</taxon>
        <taxon>Bacillota</taxon>
        <taxon>Tissierellia</taxon>
        <taxon>Dethiosulfatibacter</taxon>
    </lineage>
</organism>
<reference evidence="9 10" key="1">
    <citation type="submission" date="2016-11" db="EMBL/GenBank/DDBJ databases">
        <authorList>
            <person name="Jaros S."/>
            <person name="Januszkiewicz K."/>
            <person name="Wedrychowicz H."/>
        </authorList>
    </citation>
    <scope>NUCLEOTIDE SEQUENCE [LARGE SCALE GENOMIC DNA]</scope>
    <source>
        <strain evidence="9 10">DSM 17477</strain>
    </source>
</reference>
<dbReference type="GO" id="GO:0005737">
    <property type="term" value="C:cytoplasm"/>
    <property type="evidence" value="ECO:0007669"/>
    <property type="project" value="UniProtKB-SubCell"/>
</dbReference>
<dbReference type="Pfam" id="PF00156">
    <property type="entry name" value="Pribosyltran"/>
    <property type="match status" value="1"/>
</dbReference>
<dbReference type="STRING" id="1121476.SAMN02745751_01490"/>
<keyword evidence="1 5" id="KW-0963">Cytoplasm</keyword>
<evidence type="ECO:0000256" key="5">
    <source>
        <dbReference type="HAMAP-Rule" id="MF_01184"/>
    </source>
</evidence>
<keyword evidence="3 5" id="KW-0808">Transferase</keyword>
<evidence type="ECO:0000259" key="8">
    <source>
        <dbReference type="Pfam" id="PF00156"/>
    </source>
</evidence>
<dbReference type="InterPro" id="IPR000836">
    <property type="entry name" value="PRTase_dom"/>
</dbReference>
<dbReference type="GO" id="GO:0000310">
    <property type="term" value="F:xanthine phosphoribosyltransferase activity"/>
    <property type="evidence" value="ECO:0007669"/>
    <property type="project" value="UniProtKB-UniRule"/>
</dbReference>
<dbReference type="InterPro" id="IPR050118">
    <property type="entry name" value="Pur/Pyrimidine_PRTase"/>
</dbReference>
<comment type="subunit">
    <text evidence="5">Homodimer.</text>
</comment>
<gene>
    <name evidence="5" type="primary">xpt</name>
    <name evidence="9" type="ORF">SAMN02745751_01490</name>
</gene>
<evidence type="ECO:0000256" key="1">
    <source>
        <dbReference type="ARBA" id="ARBA00022490"/>
    </source>
</evidence>
<evidence type="ECO:0000256" key="7">
    <source>
        <dbReference type="SAM" id="Phobius"/>
    </source>
</evidence>
<dbReference type="OrthoDB" id="9790678at2"/>